<dbReference type="STRING" id="1150368.SAMN02927921_01565"/>
<keyword evidence="6 8" id="KW-1133">Transmembrane helix</keyword>
<dbReference type="InterPro" id="IPR050297">
    <property type="entry name" value="LipidA_mod_glycosyltrf_83"/>
</dbReference>
<dbReference type="InterPro" id="IPR038731">
    <property type="entry name" value="RgtA/B/C-like"/>
</dbReference>
<feature type="transmembrane region" description="Helical" evidence="8">
    <location>
        <begin position="165"/>
        <end position="198"/>
    </location>
</feature>
<dbReference type="GO" id="GO:0009103">
    <property type="term" value="P:lipopolysaccharide biosynthetic process"/>
    <property type="evidence" value="ECO:0007669"/>
    <property type="project" value="UniProtKB-ARBA"/>
</dbReference>
<evidence type="ECO:0000256" key="3">
    <source>
        <dbReference type="ARBA" id="ARBA00022676"/>
    </source>
</evidence>
<keyword evidence="11" id="KW-1185">Reference proteome</keyword>
<evidence type="ECO:0000259" key="9">
    <source>
        <dbReference type="Pfam" id="PF13231"/>
    </source>
</evidence>
<evidence type="ECO:0000256" key="4">
    <source>
        <dbReference type="ARBA" id="ARBA00022679"/>
    </source>
</evidence>
<reference evidence="10 11" key="1">
    <citation type="submission" date="2016-11" db="EMBL/GenBank/DDBJ databases">
        <authorList>
            <person name="Jaros S."/>
            <person name="Januszkiewicz K."/>
            <person name="Wedrychowicz H."/>
        </authorList>
    </citation>
    <scope>NUCLEOTIDE SEQUENCE [LARGE SCALE GENOMIC DNA]</scope>
    <source>
        <strain evidence="10 11">CGMCC 1.12145</strain>
    </source>
</reference>
<protein>
    <submittedName>
        <fullName evidence="10">Dolichyl-phosphate-mannose-protein mannosyltransferase</fullName>
    </submittedName>
</protein>
<evidence type="ECO:0000256" key="6">
    <source>
        <dbReference type="ARBA" id="ARBA00022989"/>
    </source>
</evidence>
<organism evidence="10 11">
    <name type="scientific">Sinomicrobium oceani</name>
    <dbReference type="NCBI Taxonomy" id="1150368"/>
    <lineage>
        <taxon>Bacteria</taxon>
        <taxon>Pseudomonadati</taxon>
        <taxon>Bacteroidota</taxon>
        <taxon>Flavobacteriia</taxon>
        <taxon>Flavobacteriales</taxon>
        <taxon>Flavobacteriaceae</taxon>
        <taxon>Sinomicrobium</taxon>
    </lineage>
</organism>
<dbReference type="PANTHER" id="PTHR33908">
    <property type="entry name" value="MANNOSYLTRANSFERASE YKCB-RELATED"/>
    <property type="match status" value="1"/>
</dbReference>
<proteinExistence type="predicted"/>
<sequence>MNVLKQGINIRYCPLKLYQIFLIFLGAALFIRFPFFFRDYIDRDESTFILMGQSWAEGHLPYTHLWDLKPPLAFLFFAIIIKIFGKSFIAIRLAGTICVAITSLYLFKIGDRISGRKVGFWCGMLYVFLSSLFGNVQGVMTEHLSMLFSVPGFWFLIKATKNRHIFTAGLFFGIAAMIKLNLAYPILFTGLGLMYFEFREKNTVTCLKSGVIYGIGVAIPFILTALPYYAEGLLEVWWESVIMAPLHYDTPDPANNIKAFIDLIPFIAVIGLLIFINRKKRCFPKWCKNYTYILLGLAGTMVSFIQSGEVNSHYLIQLYPFLILPLAVVVSHIHWFAKVAYTPVAAAVILLIQFEPIKEYIVLGDRVLNGKSLYNGEGIEVPRYIRNHVGDVQSVFFLENHIGYWLIDEQPPTKSVTHPSNLDREQLYPFYDNPRKDSIEELRYICSVINPEIIVTERGKIPFIQDDTPDNIYFKKVLAQRYRLLKQIGEAQIYQRID</sequence>
<keyword evidence="5 8" id="KW-0812">Transmembrane</keyword>
<dbReference type="Proteomes" id="UP000182248">
    <property type="component" value="Unassembled WGS sequence"/>
</dbReference>
<keyword evidence="3 10" id="KW-0328">Glycosyltransferase</keyword>
<evidence type="ECO:0000313" key="11">
    <source>
        <dbReference type="Proteomes" id="UP000182248"/>
    </source>
</evidence>
<keyword evidence="7 8" id="KW-0472">Membrane</keyword>
<name>A0A1K1P4K6_9FLAO</name>
<feature type="transmembrane region" description="Helical" evidence="8">
    <location>
        <begin position="73"/>
        <end position="106"/>
    </location>
</feature>
<dbReference type="Pfam" id="PF13231">
    <property type="entry name" value="PMT_2"/>
    <property type="match status" value="1"/>
</dbReference>
<dbReference type="RefSeq" id="WP_072316799.1">
    <property type="nucleotide sequence ID" value="NZ_FPJE01000007.1"/>
</dbReference>
<comment type="subcellular location">
    <subcellularLocation>
        <location evidence="1">Cell membrane</location>
        <topology evidence="1">Multi-pass membrane protein</topology>
    </subcellularLocation>
</comment>
<dbReference type="OrthoDB" id="345761at2"/>
<evidence type="ECO:0000256" key="7">
    <source>
        <dbReference type="ARBA" id="ARBA00023136"/>
    </source>
</evidence>
<gene>
    <name evidence="10" type="ORF">SAMN02927921_01565</name>
</gene>
<dbReference type="GO" id="GO:0016763">
    <property type="term" value="F:pentosyltransferase activity"/>
    <property type="evidence" value="ECO:0007669"/>
    <property type="project" value="TreeGrafter"/>
</dbReference>
<feature type="transmembrane region" description="Helical" evidence="8">
    <location>
        <begin position="318"/>
        <end position="337"/>
    </location>
</feature>
<dbReference type="AlphaFoldDB" id="A0A1K1P4K6"/>
<feature type="transmembrane region" description="Helical" evidence="8">
    <location>
        <begin position="210"/>
        <end position="230"/>
    </location>
</feature>
<dbReference type="GO" id="GO:0005886">
    <property type="term" value="C:plasma membrane"/>
    <property type="evidence" value="ECO:0007669"/>
    <property type="project" value="UniProtKB-SubCell"/>
</dbReference>
<keyword evidence="4 10" id="KW-0808">Transferase</keyword>
<evidence type="ECO:0000313" key="10">
    <source>
        <dbReference type="EMBL" id="SFW41630.1"/>
    </source>
</evidence>
<feature type="transmembrane region" description="Helical" evidence="8">
    <location>
        <begin position="289"/>
        <end position="306"/>
    </location>
</feature>
<evidence type="ECO:0000256" key="5">
    <source>
        <dbReference type="ARBA" id="ARBA00022692"/>
    </source>
</evidence>
<feature type="transmembrane region" description="Helical" evidence="8">
    <location>
        <begin position="259"/>
        <end position="277"/>
    </location>
</feature>
<feature type="transmembrane region" description="Helical" evidence="8">
    <location>
        <begin position="118"/>
        <end position="140"/>
    </location>
</feature>
<evidence type="ECO:0000256" key="2">
    <source>
        <dbReference type="ARBA" id="ARBA00022475"/>
    </source>
</evidence>
<keyword evidence="2" id="KW-1003">Cell membrane</keyword>
<evidence type="ECO:0000256" key="1">
    <source>
        <dbReference type="ARBA" id="ARBA00004651"/>
    </source>
</evidence>
<dbReference type="EMBL" id="FPJE01000007">
    <property type="protein sequence ID" value="SFW41630.1"/>
    <property type="molecule type" value="Genomic_DNA"/>
</dbReference>
<feature type="transmembrane region" description="Helical" evidence="8">
    <location>
        <begin position="20"/>
        <end position="37"/>
    </location>
</feature>
<feature type="domain" description="Glycosyltransferase RgtA/B/C/D-like" evidence="9">
    <location>
        <begin position="69"/>
        <end position="224"/>
    </location>
</feature>
<accession>A0A1K1P4K6</accession>
<dbReference type="PANTHER" id="PTHR33908:SF11">
    <property type="entry name" value="MEMBRANE PROTEIN"/>
    <property type="match status" value="1"/>
</dbReference>
<evidence type="ECO:0000256" key="8">
    <source>
        <dbReference type="SAM" id="Phobius"/>
    </source>
</evidence>